<dbReference type="Gene3D" id="3.30.40.10">
    <property type="entry name" value="Zinc/RING finger domain, C3HC4 (zinc finger)"/>
    <property type="match status" value="1"/>
</dbReference>
<dbReference type="PROSITE" id="PS50004">
    <property type="entry name" value="C2"/>
    <property type="match status" value="2"/>
</dbReference>
<dbReference type="GO" id="GO:0031267">
    <property type="term" value="F:small GTPase binding"/>
    <property type="evidence" value="ECO:0007669"/>
    <property type="project" value="InterPro"/>
</dbReference>
<feature type="compositionally biased region" description="Polar residues" evidence="10">
    <location>
        <begin position="523"/>
        <end position="534"/>
    </location>
</feature>
<dbReference type="SMART" id="SM00228">
    <property type="entry name" value="PDZ"/>
    <property type="match status" value="1"/>
</dbReference>
<evidence type="ECO:0000256" key="2">
    <source>
        <dbReference type="ARBA" id="ARBA00022723"/>
    </source>
</evidence>
<dbReference type="Gene3D" id="2.30.42.10">
    <property type="match status" value="1"/>
</dbReference>
<feature type="compositionally biased region" description="Basic and acidic residues" evidence="10">
    <location>
        <begin position="496"/>
        <end position="505"/>
    </location>
</feature>
<keyword evidence="2" id="KW-0479">Metal-binding</keyword>
<feature type="region of interest" description="Disordered" evidence="10">
    <location>
        <begin position="1232"/>
        <end position="1322"/>
    </location>
</feature>
<dbReference type="GeneID" id="108887197"/>
<dbReference type="PANTHER" id="PTHR12157">
    <property type="entry name" value="REGULATING SYNAPTIC MEMBRANE EXOCYTOSIS PROTEIN"/>
    <property type="match status" value="1"/>
</dbReference>
<feature type="compositionally biased region" description="Basic residues" evidence="10">
    <location>
        <begin position="541"/>
        <end position="550"/>
    </location>
</feature>
<evidence type="ECO:0000256" key="10">
    <source>
        <dbReference type="SAM" id="MobiDB-lite"/>
    </source>
</evidence>
<evidence type="ECO:0000259" key="12">
    <source>
        <dbReference type="PROSITE" id="PS50106"/>
    </source>
</evidence>
<keyword evidence="1" id="KW-0597">Phosphoprotein</keyword>
<dbReference type="PROSITE" id="PS50106">
    <property type="entry name" value="PDZ"/>
    <property type="match status" value="1"/>
</dbReference>
<dbReference type="GO" id="GO:0044325">
    <property type="term" value="F:transmembrane transporter binding"/>
    <property type="evidence" value="ECO:0007669"/>
    <property type="project" value="TreeGrafter"/>
</dbReference>
<dbReference type="InterPro" id="IPR035892">
    <property type="entry name" value="C2_domain_sf"/>
</dbReference>
<feature type="region of interest" description="Disordered" evidence="10">
    <location>
        <begin position="204"/>
        <end position="359"/>
    </location>
</feature>
<feature type="compositionally biased region" description="Low complexity" evidence="10">
    <location>
        <begin position="1164"/>
        <end position="1182"/>
    </location>
</feature>
<name>A0AAJ8BFW9_LATCA</name>
<evidence type="ECO:0000259" key="11">
    <source>
        <dbReference type="PROSITE" id="PS50004"/>
    </source>
</evidence>
<evidence type="ECO:0000256" key="8">
    <source>
        <dbReference type="ARBA" id="ARBA00034103"/>
    </source>
</evidence>
<feature type="compositionally biased region" description="Low complexity" evidence="10">
    <location>
        <begin position="13"/>
        <end position="24"/>
    </location>
</feature>
<dbReference type="Proteomes" id="UP000694890">
    <property type="component" value="Linkage group LG15"/>
</dbReference>
<feature type="compositionally biased region" description="Basic and acidic residues" evidence="10">
    <location>
        <begin position="31"/>
        <end position="65"/>
    </location>
</feature>
<dbReference type="InterPro" id="IPR039032">
    <property type="entry name" value="Rim-like"/>
</dbReference>
<dbReference type="InterPro" id="IPR000008">
    <property type="entry name" value="C2_dom"/>
</dbReference>
<keyword evidence="7" id="KW-0770">Synapse</keyword>
<dbReference type="GO" id="GO:2000300">
    <property type="term" value="P:regulation of synaptic vesicle exocytosis"/>
    <property type="evidence" value="ECO:0007669"/>
    <property type="project" value="TreeGrafter"/>
</dbReference>
<feature type="region of interest" description="Disordered" evidence="10">
    <location>
        <begin position="1125"/>
        <end position="1194"/>
    </location>
</feature>
<dbReference type="Pfam" id="PF00168">
    <property type="entry name" value="C2"/>
    <property type="match status" value="2"/>
</dbReference>
<organism evidence="15 16">
    <name type="scientific">Lates calcarifer</name>
    <name type="common">Barramundi</name>
    <name type="synonym">Holocentrus calcarifer</name>
    <dbReference type="NCBI Taxonomy" id="8187"/>
    <lineage>
        <taxon>Eukaryota</taxon>
        <taxon>Metazoa</taxon>
        <taxon>Chordata</taxon>
        <taxon>Craniata</taxon>
        <taxon>Vertebrata</taxon>
        <taxon>Euteleostomi</taxon>
        <taxon>Actinopterygii</taxon>
        <taxon>Neopterygii</taxon>
        <taxon>Teleostei</taxon>
        <taxon>Neoteleostei</taxon>
        <taxon>Acanthomorphata</taxon>
        <taxon>Carangaria</taxon>
        <taxon>Carangaria incertae sedis</taxon>
        <taxon>Centropomidae</taxon>
        <taxon>Lates</taxon>
    </lineage>
</organism>
<evidence type="ECO:0000313" key="15">
    <source>
        <dbReference type="Proteomes" id="UP000694890"/>
    </source>
</evidence>
<dbReference type="InterPro" id="IPR054386">
    <property type="entry name" value="RIM_Znf"/>
</dbReference>
<dbReference type="RefSeq" id="XP_050932300.1">
    <property type="nucleotide sequence ID" value="XM_051076343.1"/>
</dbReference>
<proteinExistence type="predicted"/>
<evidence type="ECO:0000256" key="3">
    <source>
        <dbReference type="ARBA" id="ARBA00022737"/>
    </source>
</evidence>
<dbReference type="PROSITE" id="PS50916">
    <property type="entry name" value="RABBD"/>
    <property type="match status" value="1"/>
</dbReference>
<dbReference type="Pfam" id="PF22601">
    <property type="entry name" value="RIM2a_ZnF"/>
    <property type="match status" value="1"/>
</dbReference>
<dbReference type="GO" id="GO:0008270">
    <property type="term" value="F:zinc ion binding"/>
    <property type="evidence" value="ECO:0007669"/>
    <property type="project" value="UniProtKB-KW"/>
</dbReference>
<evidence type="ECO:0000256" key="9">
    <source>
        <dbReference type="PROSITE-ProRule" id="PRU00091"/>
    </source>
</evidence>
<keyword evidence="3" id="KW-0677">Repeat</keyword>
<dbReference type="SUPFAM" id="SSF57903">
    <property type="entry name" value="FYVE/PHD zinc finger"/>
    <property type="match status" value="1"/>
</dbReference>
<feature type="region of interest" description="Disordered" evidence="10">
    <location>
        <begin position="776"/>
        <end position="814"/>
    </location>
</feature>
<feature type="compositionally biased region" description="Polar residues" evidence="10">
    <location>
        <begin position="1024"/>
        <end position="1042"/>
    </location>
</feature>
<dbReference type="SUPFAM" id="SSF50156">
    <property type="entry name" value="PDZ domain-like"/>
    <property type="match status" value="1"/>
</dbReference>
<feature type="compositionally biased region" description="Basic and acidic residues" evidence="10">
    <location>
        <begin position="279"/>
        <end position="290"/>
    </location>
</feature>
<dbReference type="InterPro" id="IPR011011">
    <property type="entry name" value="Znf_FYVE_PHD"/>
</dbReference>
<sequence>MSAPHGPRGGPGPAAAASAAGAMPEMPDLSHLTEEERKIILGVMDRQRKEEAKEQSMLKIKEEPKPQPAQWFPFSGITELVNNVLQPQQKSQNDKEPEPDAKLHQQFESYKDQVKKMGEESKQTQDQKSEAPTCGICHKTKFADGCGHLCSYCQTKFCARCGGRVSLRSNKVMWVCNLCRKQQEILTKSGAWFYGSGPGQVRGVFEGGPQGKKAKLQDPSLYPYQGASGDLTPASDRSRPHGGLLPRQGSLDNGSGLRYSGPGDAPIDRKRSPSASRDPNQKYDQREGGDHSQYAPTDGGMPRSPSDYGDGDPRRAPRGPHMYPDVDAARMGYRDRRGPGRWHSQEYPLDQELDGPPSEYDLQQQRQEEFQARYRSDPNLARYPVKPQPYEEQMRMHAEVGRLRHERRHSDVSLAYTEQDDPGPIRLSRQHLTERRPPMVGQRSYSVDRSSPGPMGPGLGGHRTSNHSPPTPHRSPVLGDRSGDLRRGDLGVGGDPMRRQQHHLDPSSAVRKTKREKMESMLRNDSLSSDQSESVRPPPPKPHKTKKGGKMRQVSLSSSEEELATTPEYTSCEDVEIESESVSEKGDSQRGKRKTIEQAFMSEPTHTLSERQKKMVRFGGHSFEEDLAWCEPQVKDSGVDTCSSTTLNEEHSHSEKHPVTWQPSKDGDRLIGRILLNKRMKDGSVPRDSGALLGLKVVGGKMTESGRLCAFITKVRKGSLADTVGHLRPGDQVLEWNGKLLQGATFKEVYNIILESKPEPQVELVVSRPIGDIPRIPDSTHAQLESSSSSFESQKMDRPSISVTSPMSPSMLRDAPQYLSGQLSSQSLSRRTTPFAPRVQVKLWYDKVGHQLIVTILGAKDLPPREDGRPRNPYVKIYFLPDRSDKSKRRTKTVKKSLEPKWNQTFMYSPVHRREFRERMLEITLWDQARVREEESEFLGEILIELETALLDDEPHWYKLQTHDVSSIPLPRASPNAQRRQLHGESPTRRLQRSQRISDSEISDYDCEDGVGVITDYRPNGRDFQSSTLSVPEQVMSSNHCSRSADINRARSRSPSVPPPSRAHPRSGSVQTSPTSTPMSSRRGRQLPQLPPTGKDRKDGDDGTEPCEGMDMEERTRQMKLKMNKYKQGAGSDSRLEQDYHKRSGRDPRGSDNLSAKSSDSDVSDVSAVSRTSSASRFSSTSYMSVQSERPQGNRKIRDFASKMKNRQMGSTGGMNITKSTSISGDMCNLEKTDGSQSDTAVGTVGTDDKKRRSSIGAKMQAMVGMSRKSRSTSQLSQTEAGGKKLRSTIQRSTETGLAVEMRSRMTRQASRESTDGSMNSYSSEGNLIFPGVRLSSDAQFSDFLDGLGPAQLVGRQTLATPPMGDIQIGMVEKKGALEVEVIRARGLVGKPGSKALPAPYVKVYLLENGVCIAKKKTKVARKTLDPLYQQQLPFEESPGGKVLQVIVWGDYGRMDHKSFMGAVQILLDELDLSNMVIGWFKLFPPSSLVDPTLAPLTRRASQSSLDSFSRS</sequence>
<dbReference type="GO" id="GO:0048167">
    <property type="term" value="P:regulation of synaptic plasticity"/>
    <property type="evidence" value="ECO:0007669"/>
    <property type="project" value="TreeGrafter"/>
</dbReference>
<keyword evidence="4 9" id="KW-0863">Zinc-finger</keyword>
<dbReference type="FunFam" id="2.30.42.10:FF:000003">
    <property type="entry name" value="Regulating synaptic membrane exocytosis protein 1, putative"/>
    <property type="match status" value="1"/>
</dbReference>
<dbReference type="CDD" id="cd04031">
    <property type="entry name" value="C2A_RIM1alpha"/>
    <property type="match status" value="1"/>
</dbReference>
<feature type="region of interest" description="Disordered" evidence="10">
    <location>
        <begin position="967"/>
        <end position="1004"/>
    </location>
</feature>
<dbReference type="InterPro" id="IPR010911">
    <property type="entry name" value="Rab_BD"/>
</dbReference>
<gene>
    <name evidence="16" type="primary">rims2a</name>
</gene>
<dbReference type="CTD" id="393672"/>
<feature type="region of interest" description="Disordered" evidence="10">
    <location>
        <begin position="641"/>
        <end position="663"/>
    </location>
</feature>
<dbReference type="CDD" id="cd04028">
    <property type="entry name" value="C2B_RIM1alpha"/>
    <property type="match status" value="1"/>
</dbReference>
<dbReference type="GO" id="GO:0042734">
    <property type="term" value="C:presynaptic membrane"/>
    <property type="evidence" value="ECO:0007669"/>
    <property type="project" value="TreeGrafter"/>
</dbReference>
<protein>
    <submittedName>
        <fullName evidence="16">Regulating synaptic membrane exocytosis protein 2 isoform X7</fullName>
    </submittedName>
</protein>
<feature type="region of interest" description="Disordered" evidence="10">
    <location>
        <begin position="1"/>
        <end position="72"/>
    </location>
</feature>
<evidence type="ECO:0000256" key="6">
    <source>
        <dbReference type="ARBA" id="ARBA00022833"/>
    </source>
</evidence>
<keyword evidence="6" id="KW-0862">Zinc</keyword>
<dbReference type="GO" id="GO:0050806">
    <property type="term" value="P:positive regulation of synaptic transmission"/>
    <property type="evidence" value="ECO:0007669"/>
    <property type="project" value="TreeGrafter"/>
</dbReference>
<dbReference type="GO" id="GO:0042391">
    <property type="term" value="P:regulation of membrane potential"/>
    <property type="evidence" value="ECO:0007669"/>
    <property type="project" value="TreeGrafter"/>
</dbReference>
<dbReference type="SMART" id="SM00239">
    <property type="entry name" value="C2"/>
    <property type="match status" value="2"/>
</dbReference>
<dbReference type="FunFam" id="3.30.40.10:FF:000044">
    <property type="entry name" value="Regulating synaptic membrane exocytosis protein 2"/>
    <property type="match status" value="1"/>
</dbReference>
<feature type="compositionally biased region" description="Low complexity" evidence="10">
    <location>
        <begin position="1072"/>
        <end position="1081"/>
    </location>
</feature>
<dbReference type="CDD" id="cd06714">
    <property type="entry name" value="PDZ_RIM-like"/>
    <property type="match status" value="1"/>
</dbReference>
<feature type="compositionally biased region" description="Acidic residues" evidence="10">
    <location>
        <begin position="1102"/>
        <end position="1111"/>
    </location>
</feature>
<feature type="compositionally biased region" description="Basic and acidic residues" evidence="10">
    <location>
        <begin position="582"/>
        <end position="595"/>
    </location>
</feature>
<evidence type="ECO:0000256" key="4">
    <source>
        <dbReference type="ARBA" id="ARBA00022771"/>
    </source>
</evidence>
<feature type="compositionally biased region" description="Acidic residues" evidence="10">
    <location>
        <begin position="571"/>
        <end position="581"/>
    </location>
</feature>
<reference evidence="16" key="1">
    <citation type="submission" date="2025-08" db="UniProtKB">
        <authorList>
            <consortium name="RefSeq"/>
        </authorList>
    </citation>
    <scope>IDENTIFICATION</scope>
    <source>
        <tissue evidence="16">Brain</tissue>
    </source>
</reference>
<feature type="region of interest" description="Disordered" evidence="10">
    <location>
        <begin position="413"/>
        <end position="595"/>
    </location>
</feature>
<evidence type="ECO:0000256" key="7">
    <source>
        <dbReference type="ARBA" id="ARBA00023018"/>
    </source>
</evidence>
<feature type="domain" description="PDZ" evidence="12">
    <location>
        <begin position="673"/>
        <end position="768"/>
    </location>
</feature>
<evidence type="ECO:0000259" key="13">
    <source>
        <dbReference type="PROSITE" id="PS50178"/>
    </source>
</evidence>
<feature type="compositionally biased region" description="Basic and acidic residues" evidence="10">
    <location>
        <begin position="648"/>
        <end position="658"/>
    </location>
</feature>
<evidence type="ECO:0000256" key="5">
    <source>
        <dbReference type="ARBA" id="ARBA00022782"/>
    </source>
</evidence>
<feature type="domain" description="C2" evidence="11">
    <location>
        <begin position="835"/>
        <end position="958"/>
    </location>
</feature>
<dbReference type="GO" id="GO:0048788">
    <property type="term" value="C:cytoskeleton of presynaptic active zone"/>
    <property type="evidence" value="ECO:0007669"/>
    <property type="project" value="TreeGrafter"/>
</dbReference>
<evidence type="ECO:0000256" key="1">
    <source>
        <dbReference type="ARBA" id="ARBA00022553"/>
    </source>
</evidence>
<keyword evidence="5" id="KW-0221">Differentiation</keyword>
<dbReference type="GO" id="GO:0006886">
    <property type="term" value="P:intracellular protein transport"/>
    <property type="evidence" value="ECO:0007669"/>
    <property type="project" value="InterPro"/>
</dbReference>
<feature type="domain" description="RabBD" evidence="14">
    <location>
        <begin position="26"/>
        <end position="196"/>
    </location>
</feature>
<evidence type="ECO:0000313" key="16">
    <source>
        <dbReference type="RefSeq" id="XP_050932300.1"/>
    </source>
</evidence>
<evidence type="ECO:0000259" key="14">
    <source>
        <dbReference type="PROSITE" id="PS50916"/>
    </source>
</evidence>
<feature type="region of interest" description="Disordered" evidence="10">
    <location>
        <begin position="1024"/>
        <end position="1112"/>
    </location>
</feature>
<dbReference type="InterPro" id="IPR036034">
    <property type="entry name" value="PDZ_sf"/>
</dbReference>
<dbReference type="PANTHER" id="PTHR12157:SF15">
    <property type="entry name" value="REGULATING SYNAPTIC MEMBRANE EXOCYTOSIS PROTEIN 2"/>
    <property type="match status" value="1"/>
</dbReference>
<dbReference type="PROSITE" id="PS50178">
    <property type="entry name" value="ZF_FYVE"/>
    <property type="match status" value="1"/>
</dbReference>
<feature type="domain" description="C2" evidence="11">
    <location>
        <begin position="1363"/>
        <end position="1481"/>
    </location>
</feature>
<comment type="subcellular location">
    <subcellularLocation>
        <location evidence="8">Synapse</location>
    </subcellularLocation>
</comment>
<dbReference type="InterPro" id="IPR001478">
    <property type="entry name" value="PDZ"/>
</dbReference>
<dbReference type="FunFam" id="2.60.40.150:FF:000003">
    <property type="entry name" value="Regulating synaptic membrane exocytosis protein 2"/>
    <property type="match status" value="1"/>
</dbReference>
<dbReference type="GO" id="GO:0030154">
    <property type="term" value="P:cell differentiation"/>
    <property type="evidence" value="ECO:0007669"/>
    <property type="project" value="UniProtKB-KW"/>
</dbReference>
<dbReference type="SUPFAM" id="SSF49562">
    <property type="entry name" value="C2 domain (Calcium/lipid-binding domain, CaLB)"/>
    <property type="match status" value="2"/>
</dbReference>
<feature type="compositionally biased region" description="Basic and acidic residues" evidence="10">
    <location>
        <begin position="1134"/>
        <end position="1150"/>
    </location>
</feature>
<dbReference type="GO" id="GO:0048791">
    <property type="term" value="P:calcium ion-regulated exocytosis of neurotransmitter"/>
    <property type="evidence" value="ECO:0007669"/>
    <property type="project" value="TreeGrafter"/>
</dbReference>
<dbReference type="Gene3D" id="2.60.40.150">
    <property type="entry name" value="C2 domain"/>
    <property type="match status" value="2"/>
</dbReference>
<feature type="domain" description="FYVE-type" evidence="13">
    <location>
        <begin position="128"/>
        <end position="184"/>
    </location>
</feature>
<accession>A0AAJ8BFW9</accession>
<dbReference type="Pfam" id="PF00595">
    <property type="entry name" value="PDZ"/>
    <property type="match status" value="1"/>
</dbReference>
<dbReference type="FunFam" id="2.60.40.150:FF:000001">
    <property type="entry name" value="Regulating synaptic membrane exocytosis 3, isoform CRA_a"/>
    <property type="match status" value="1"/>
</dbReference>
<dbReference type="InterPro" id="IPR017455">
    <property type="entry name" value="Znf_FYVE-rel"/>
</dbReference>
<dbReference type="InterPro" id="IPR013083">
    <property type="entry name" value="Znf_RING/FYVE/PHD"/>
</dbReference>